<dbReference type="AlphaFoldDB" id="A0A3E3I319"/>
<evidence type="ECO:0000256" key="8">
    <source>
        <dbReference type="SAM" id="SignalP"/>
    </source>
</evidence>
<evidence type="ECO:0000256" key="7">
    <source>
        <dbReference type="SAM" id="MobiDB-lite"/>
    </source>
</evidence>
<dbReference type="InterPro" id="IPR038765">
    <property type="entry name" value="Papain-like_cys_pep_sf"/>
</dbReference>
<keyword evidence="6" id="KW-0175">Coiled coil</keyword>
<dbReference type="Pfam" id="PF24568">
    <property type="entry name" value="CC_PcsB"/>
    <property type="match status" value="1"/>
</dbReference>
<dbReference type="Gene3D" id="6.10.250.3150">
    <property type="match status" value="1"/>
</dbReference>
<evidence type="ECO:0000256" key="2">
    <source>
        <dbReference type="ARBA" id="ARBA00022670"/>
    </source>
</evidence>
<dbReference type="Proteomes" id="UP000260812">
    <property type="component" value="Unassembled WGS sequence"/>
</dbReference>
<dbReference type="PROSITE" id="PS51935">
    <property type="entry name" value="NLPC_P60"/>
    <property type="match status" value="1"/>
</dbReference>
<proteinExistence type="inferred from homology"/>
<keyword evidence="2" id="KW-0645">Protease</keyword>
<keyword evidence="4 10" id="KW-0378">Hydrolase</keyword>
<dbReference type="GO" id="GO:0008234">
    <property type="term" value="F:cysteine-type peptidase activity"/>
    <property type="evidence" value="ECO:0007669"/>
    <property type="project" value="UniProtKB-KW"/>
</dbReference>
<feature type="compositionally biased region" description="Low complexity" evidence="7">
    <location>
        <begin position="270"/>
        <end position="289"/>
    </location>
</feature>
<name>A0A3E3I319_9FIRM</name>
<dbReference type="InterPro" id="IPR051202">
    <property type="entry name" value="Peptidase_C40"/>
</dbReference>
<keyword evidence="5" id="KW-0788">Thiol protease</keyword>
<evidence type="ECO:0000256" key="4">
    <source>
        <dbReference type="ARBA" id="ARBA00022801"/>
    </source>
</evidence>
<keyword evidence="3 8" id="KW-0732">Signal</keyword>
<keyword evidence="11" id="KW-1185">Reference proteome</keyword>
<protein>
    <submittedName>
        <fullName evidence="10">Hydrolase Nlp/P60</fullName>
    </submittedName>
</protein>
<comment type="similarity">
    <text evidence="1">Belongs to the peptidase C40 family.</text>
</comment>
<feature type="chain" id="PRO_5017648092" evidence="8">
    <location>
        <begin position="25"/>
        <end position="412"/>
    </location>
</feature>
<accession>A0A3E3I319</accession>
<feature type="region of interest" description="Disordered" evidence="7">
    <location>
        <begin position="251"/>
        <end position="297"/>
    </location>
</feature>
<dbReference type="Gene3D" id="3.90.1720.10">
    <property type="entry name" value="endopeptidase domain like (from Nostoc punctiforme)"/>
    <property type="match status" value="1"/>
</dbReference>
<dbReference type="SUPFAM" id="SSF90257">
    <property type="entry name" value="Myosin rod fragments"/>
    <property type="match status" value="1"/>
</dbReference>
<feature type="domain" description="NlpC/P60" evidence="9">
    <location>
        <begin position="298"/>
        <end position="412"/>
    </location>
</feature>
<comment type="caution">
    <text evidence="10">The sequence shown here is derived from an EMBL/GenBank/DDBJ whole genome shotgun (WGS) entry which is preliminary data.</text>
</comment>
<dbReference type="PANTHER" id="PTHR47053:SF1">
    <property type="entry name" value="MUREIN DD-ENDOPEPTIDASE MEPH-RELATED"/>
    <property type="match status" value="1"/>
</dbReference>
<evidence type="ECO:0000256" key="6">
    <source>
        <dbReference type="SAM" id="Coils"/>
    </source>
</evidence>
<dbReference type="Pfam" id="PF00877">
    <property type="entry name" value="NLPC_P60"/>
    <property type="match status" value="1"/>
</dbReference>
<dbReference type="SUPFAM" id="SSF54001">
    <property type="entry name" value="Cysteine proteinases"/>
    <property type="match status" value="1"/>
</dbReference>
<dbReference type="GO" id="GO:0006508">
    <property type="term" value="P:proteolysis"/>
    <property type="evidence" value="ECO:0007669"/>
    <property type="project" value="UniProtKB-KW"/>
</dbReference>
<feature type="coiled-coil region" evidence="6">
    <location>
        <begin position="27"/>
        <end position="110"/>
    </location>
</feature>
<feature type="signal peptide" evidence="8">
    <location>
        <begin position="1"/>
        <end position="24"/>
    </location>
</feature>
<dbReference type="PANTHER" id="PTHR47053">
    <property type="entry name" value="MUREIN DD-ENDOPEPTIDASE MEPH-RELATED"/>
    <property type="match status" value="1"/>
</dbReference>
<feature type="compositionally biased region" description="Basic and acidic residues" evidence="7">
    <location>
        <begin position="251"/>
        <end position="266"/>
    </location>
</feature>
<dbReference type="InterPro" id="IPR000064">
    <property type="entry name" value="NLP_P60_dom"/>
</dbReference>
<evidence type="ECO:0000256" key="5">
    <source>
        <dbReference type="ARBA" id="ARBA00022807"/>
    </source>
</evidence>
<organism evidence="10 11">
    <name type="scientific">Eisenbergiella massiliensis</name>
    <dbReference type="NCBI Taxonomy" id="1720294"/>
    <lineage>
        <taxon>Bacteria</taxon>
        <taxon>Bacillati</taxon>
        <taxon>Bacillota</taxon>
        <taxon>Clostridia</taxon>
        <taxon>Lachnospirales</taxon>
        <taxon>Lachnospiraceae</taxon>
        <taxon>Eisenbergiella</taxon>
    </lineage>
</organism>
<evidence type="ECO:0000259" key="9">
    <source>
        <dbReference type="PROSITE" id="PS51935"/>
    </source>
</evidence>
<evidence type="ECO:0000313" key="10">
    <source>
        <dbReference type="EMBL" id="RGE59168.1"/>
    </source>
</evidence>
<evidence type="ECO:0000313" key="11">
    <source>
        <dbReference type="Proteomes" id="UP000260812"/>
    </source>
</evidence>
<dbReference type="EMBL" id="QVLV01000009">
    <property type="protein sequence ID" value="RGE59168.1"/>
    <property type="molecule type" value="Genomic_DNA"/>
</dbReference>
<sequence>MRKKFFSLLLIFILAISMTQTAYATSISDLQKQRQEKENQKKGTQSQLDSVNDQINDLSGEKDDVDAQISELTGQIAEIMASVSLLEDEIADTQVQIEQAQKDYDEAKAKEEAQYHAMKKRIQYLYEKGETSYLELLMEAKSWADMLNKAEYVQEIYTYDRKMLDNYAATVQEVAQLKESLEEQKSELEASEYELEQEKDSLQVSLDEQKELAADYEVQLAKAKQEAAAYKAKIKQQNAEIQKLASQEAARKAEEEARKREEEAQKKKQNSQSAQNSSNGTATASSGGSKTVPPKIGGGSGSDIAQYACQFVGNPYVPGGTSLTNGADCSGFTQSVYRVYGYSIPRNSSSQRSAGREVSYEEAQPGDLICYAGHVAIYLGNGRIVHASSVKTGIKYGNATYKPILSVRRIVN</sequence>
<evidence type="ECO:0000256" key="3">
    <source>
        <dbReference type="ARBA" id="ARBA00022729"/>
    </source>
</evidence>
<dbReference type="InterPro" id="IPR057309">
    <property type="entry name" value="PcsB_CC"/>
</dbReference>
<gene>
    <name evidence="10" type="ORF">DXC51_14410</name>
</gene>
<dbReference type="GeneID" id="97988025"/>
<evidence type="ECO:0000256" key="1">
    <source>
        <dbReference type="ARBA" id="ARBA00007074"/>
    </source>
</evidence>
<dbReference type="RefSeq" id="WP_117544792.1">
    <property type="nucleotide sequence ID" value="NZ_JBKUNB010000002.1"/>
</dbReference>
<reference evidence="10 11" key="1">
    <citation type="submission" date="2018-08" db="EMBL/GenBank/DDBJ databases">
        <title>A genome reference for cultivated species of the human gut microbiota.</title>
        <authorList>
            <person name="Zou Y."/>
            <person name="Xue W."/>
            <person name="Luo G."/>
        </authorList>
    </citation>
    <scope>NUCLEOTIDE SEQUENCE [LARGE SCALE GENOMIC DNA]</scope>
    <source>
        <strain evidence="10 11">TF05-5AC</strain>
    </source>
</reference>